<evidence type="ECO:0000259" key="2">
    <source>
        <dbReference type="Pfam" id="PF00188"/>
    </source>
</evidence>
<keyword evidence="5" id="KW-1185">Reference proteome</keyword>
<dbReference type="InterPro" id="IPR043708">
    <property type="entry name" value="DUF5648"/>
</dbReference>
<dbReference type="KEGG" id="mliy:RYJ27_08765"/>
<keyword evidence="1" id="KW-0732">Signal</keyword>
<evidence type="ECO:0000313" key="4">
    <source>
        <dbReference type="EMBL" id="WOQ70975.1"/>
    </source>
</evidence>
<proteinExistence type="predicted"/>
<accession>A0AAU0MLD2</accession>
<dbReference type="AlphaFoldDB" id="A0AAU0MLD2"/>
<dbReference type="SUPFAM" id="SSF55797">
    <property type="entry name" value="PR-1-like"/>
    <property type="match status" value="1"/>
</dbReference>
<dbReference type="CDD" id="cd05379">
    <property type="entry name" value="CAP_bacterial"/>
    <property type="match status" value="1"/>
</dbReference>
<reference evidence="4 5" key="1">
    <citation type="submission" date="2023-10" db="EMBL/GenBank/DDBJ databases">
        <title>Y20.</title>
        <authorList>
            <person name="Zhang G."/>
            <person name="Ding Y."/>
        </authorList>
    </citation>
    <scope>NUCLEOTIDE SEQUENCE [LARGE SCALE GENOMIC DNA]</scope>
    <source>
        <strain evidence="4 5">Y20</strain>
    </source>
</reference>
<name>A0AAU0MLD2_9MICO</name>
<feature type="domain" description="SCP" evidence="2">
    <location>
        <begin position="44"/>
        <end position="152"/>
    </location>
</feature>
<feature type="domain" description="DUF5648" evidence="3">
    <location>
        <begin position="166"/>
        <end position="310"/>
    </location>
</feature>
<dbReference type="InterPro" id="IPR035940">
    <property type="entry name" value="CAP_sf"/>
</dbReference>
<dbReference type="Pfam" id="PF18885">
    <property type="entry name" value="DUF5648"/>
    <property type="match status" value="1"/>
</dbReference>
<evidence type="ECO:0000259" key="3">
    <source>
        <dbReference type="Pfam" id="PF18885"/>
    </source>
</evidence>
<dbReference type="PANTHER" id="PTHR31157:SF1">
    <property type="entry name" value="SCP DOMAIN-CONTAINING PROTEIN"/>
    <property type="match status" value="1"/>
</dbReference>
<protein>
    <submittedName>
        <fullName evidence="4">CAP domain-containing protein</fullName>
    </submittedName>
</protein>
<dbReference type="PANTHER" id="PTHR31157">
    <property type="entry name" value="SCP DOMAIN-CONTAINING PROTEIN"/>
    <property type="match status" value="1"/>
</dbReference>
<gene>
    <name evidence="4" type="ORF">RYJ27_08765</name>
</gene>
<dbReference type="Gene3D" id="3.40.33.10">
    <property type="entry name" value="CAP"/>
    <property type="match status" value="1"/>
</dbReference>
<organism evidence="4 5">
    <name type="scientific">Microbacterium limosum</name>
    <dbReference type="NCBI Taxonomy" id="3079935"/>
    <lineage>
        <taxon>Bacteria</taxon>
        <taxon>Bacillati</taxon>
        <taxon>Actinomycetota</taxon>
        <taxon>Actinomycetes</taxon>
        <taxon>Micrococcales</taxon>
        <taxon>Microbacteriaceae</taxon>
        <taxon>Microbacterium</taxon>
    </lineage>
</organism>
<dbReference type="Pfam" id="PF00188">
    <property type="entry name" value="CAP"/>
    <property type="match status" value="1"/>
</dbReference>
<sequence>MVFLICAISLPHQAHASPSVSTAGPAVARAQVVLGEEAARRYILAETNEARSAAGLAPVSAHEVLNEVAQSCSQTQAANDAMAHCTGYQSRYPVGWTAASENVAMGYSVESVVDGWMNSEGHRANILRADATHLGIGYAVSSSGRPYYTQNFASYPRAVGVAAEVPIFRFYSPAYRGHFYTASAAERDMIRERWADVWNYEGSAYTAFTTQVPGTVPLFRFWSAEYAGHFYTAHAGERDEVIRRWPDVWSYEGVAYYVYPSESTVPQTVPVARFWGPTVRHHFYTASPGESDYVRQNWSSTWVYESTAFRVPAAGAPPR</sequence>
<feature type="signal peptide" evidence="1">
    <location>
        <begin position="1"/>
        <end position="16"/>
    </location>
</feature>
<dbReference type="EMBL" id="CP137080">
    <property type="protein sequence ID" value="WOQ70975.1"/>
    <property type="molecule type" value="Genomic_DNA"/>
</dbReference>
<evidence type="ECO:0000256" key="1">
    <source>
        <dbReference type="SAM" id="SignalP"/>
    </source>
</evidence>
<evidence type="ECO:0000313" key="5">
    <source>
        <dbReference type="Proteomes" id="UP001329313"/>
    </source>
</evidence>
<dbReference type="Proteomes" id="UP001329313">
    <property type="component" value="Chromosome"/>
</dbReference>
<feature type="chain" id="PRO_5043546600" evidence="1">
    <location>
        <begin position="17"/>
        <end position="319"/>
    </location>
</feature>
<dbReference type="RefSeq" id="WP_330172034.1">
    <property type="nucleotide sequence ID" value="NZ_CP137080.1"/>
</dbReference>
<dbReference type="InterPro" id="IPR014044">
    <property type="entry name" value="CAP_dom"/>
</dbReference>